<dbReference type="PANTHER" id="PTHR45740:SF2">
    <property type="entry name" value="POLY [ADP-RIBOSE] POLYMERASE"/>
    <property type="match status" value="1"/>
</dbReference>
<keyword evidence="1" id="KW-0520">NAD</keyword>
<dbReference type="AlphaFoldDB" id="A0A1B6MI31"/>
<dbReference type="Pfam" id="PF00644">
    <property type="entry name" value="PARP"/>
    <property type="match status" value="1"/>
</dbReference>
<proteinExistence type="predicted"/>
<dbReference type="InterPro" id="IPR012317">
    <property type="entry name" value="Poly(ADP-ribose)pol_cat_dom"/>
</dbReference>
<dbReference type="EMBL" id="GEBQ01021227">
    <property type="protein sequence ID" value="JAT18750.1"/>
    <property type="molecule type" value="Transcribed_RNA"/>
</dbReference>
<name>A0A1B6MI31_9HEMI</name>
<dbReference type="GO" id="GO:0005634">
    <property type="term" value="C:nucleus"/>
    <property type="evidence" value="ECO:0007669"/>
    <property type="project" value="TreeGrafter"/>
</dbReference>
<keyword evidence="1" id="KW-0328">Glycosyltransferase</keyword>
<dbReference type="PANTHER" id="PTHR45740">
    <property type="entry name" value="POLY [ADP-RIBOSE] POLYMERASE"/>
    <property type="match status" value="1"/>
</dbReference>
<dbReference type="InterPro" id="IPR051712">
    <property type="entry name" value="ARTD-AVP"/>
</dbReference>
<reference evidence="4" key="1">
    <citation type="submission" date="2015-11" db="EMBL/GenBank/DDBJ databases">
        <title>De novo transcriptome assembly of four potential Pierce s Disease insect vectors from Arizona vineyards.</title>
        <authorList>
            <person name="Tassone E.E."/>
        </authorList>
    </citation>
    <scope>NUCLEOTIDE SEQUENCE</scope>
</reference>
<keyword evidence="1" id="KW-0808">Transferase</keyword>
<dbReference type="SUPFAM" id="SSF56399">
    <property type="entry name" value="ADP-ribosylation"/>
    <property type="match status" value="1"/>
</dbReference>
<sequence length="206" mass="23759">MAVHEVQLLDLYDRTDGILQESTPLDEVFVSLLVKKDLPNLNITRVCEVKNSFLKYMYDLTKEEYKSRYGRVTETRLFHATSEFNVNPIIQNNLDWRRVSRSKFGMGVSFSNDADYANFFSNSSNGSGRAFIVADVLISNQHCGSSALTIPLSNFDTTTGTRNGQTKVFVKYNDNEFLPKYVVFYNAPEKTSSKYFIPRRGRRHFW</sequence>
<dbReference type="Gene3D" id="3.90.228.10">
    <property type="match status" value="1"/>
</dbReference>
<dbReference type="EC" id="2.4.2.-" evidence="1"/>
<evidence type="ECO:0000313" key="4">
    <source>
        <dbReference type="EMBL" id="JAT35630.1"/>
    </source>
</evidence>
<evidence type="ECO:0000256" key="1">
    <source>
        <dbReference type="RuleBase" id="RU362114"/>
    </source>
</evidence>
<accession>A0A1B6MI31</accession>
<dbReference type="GO" id="GO:0003950">
    <property type="term" value="F:NAD+ poly-ADP-ribosyltransferase activity"/>
    <property type="evidence" value="ECO:0007669"/>
    <property type="project" value="UniProtKB-UniRule"/>
</dbReference>
<organism evidence="4">
    <name type="scientific">Graphocephala atropunctata</name>
    <dbReference type="NCBI Taxonomy" id="36148"/>
    <lineage>
        <taxon>Eukaryota</taxon>
        <taxon>Metazoa</taxon>
        <taxon>Ecdysozoa</taxon>
        <taxon>Arthropoda</taxon>
        <taxon>Hexapoda</taxon>
        <taxon>Insecta</taxon>
        <taxon>Pterygota</taxon>
        <taxon>Neoptera</taxon>
        <taxon>Paraneoptera</taxon>
        <taxon>Hemiptera</taxon>
        <taxon>Auchenorrhyncha</taxon>
        <taxon>Membracoidea</taxon>
        <taxon>Cicadellidae</taxon>
        <taxon>Cicadellinae</taxon>
        <taxon>Cicadellini</taxon>
        <taxon>Graphocephala</taxon>
    </lineage>
</organism>
<protein>
    <recommendedName>
        <fullName evidence="1">Poly [ADP-ribose] polymerase</fullName>
        <shortName evidence="1">PARP</shortName>
        <ecNumber evidence="1">2.4.2.-</ecNumber>
    </recommendedName>
</protein>
<gene>
    <name evidence="4" type="ORF">g.17358</name>
    <name evidence="3" type="ORF">g.17359</name>
</gene>
<dbReference type="PROSITE" id="PS51059">
    <property type="entry name" value="PARP_CATALYTIC"/>
    <property type="match status" value="1"/>
</dbReference>
<dbReference type="EMBL" id="GEBQ01004347">
    <property type="protein sequence ID" value="JAT35630.1"/>
    <property type="molecule type" value="Transcribed_RNA"/>
</dbReference>
<feature type="domain" description="PARP catalytic" evidence="2">
    <location>
        <begin position="1"/>
        <end position="206"/>
    </location>
</feature>
<evidence type="ECO:0000259" key="2">
    <source>
        <dbReference type="PROSITE" id="PS51059"/>
    </source>
</evidence>
<evidence type="ECO:0000313" key="3">
    <source>
        <dbReference type="EMBL" id="JAT18750.1"/>
    </source>
</evidence>
<dbReference type="GO" id="GO:1990404">
    <property type="term" value="F:NAD+-protein mono-ADP-ribosyltransferase activity"/>
    <property type="evidence" value="ECO:0007669"/>
    <property type="project" value="TreeGrafter"/>
</dbReference>